<dbReference type="EMBL" id="SRSD01000004">
    <property type="protein sequence ID" value="KAA0892108.1"/>
    <property type="molecule type" value="Genomic_DNA"/>
</dbReference>
<sequence>MNKKEGFMNCFKYVLFVIAALVLYVGTASASGIDFDKAIVIGSGPKKVVEFTDPDCPFCRKAAKFFAGRTDVTQYIFFWPLPRHPKAKEKAQFILSQHDKAKAYHDVMSGKLDSQQTFTITPAGIKLQEEQYEIVKKNNVSATPTFMLFGRIIEGFDQKKIEEALGR</sequence>
<evidence type="ECO:0000259" key="2">
    <source>
        <dbReference type="Pfam" id="PF13098"/>
    </source>
</evidence>
<dbReference type="GO" id="GO:0016853">
    <property type="term" value="F:isomerase activity"/>
    <property type="evidence" value="ECO:0007669"/>
    <property type="project" value="UniProtKB-KW"/>
</dbReference>
<gene>
    <name evidence="3" type="ORF">ET418_07830</name>
</gene>
<keyword evidence="1" id="KW-0732">Signal</keyword>
<evidence type="ECO:0000313" key="3">
    <source>
        <dbReference type="EMBL" id="KAA0892108.1"/>
    </source>
</evidence>
<dbReference type="Pfam" id="PF13098">
    <property type="entry name" value="Thioredoxin_2"/>
    <property type="match status" value="1"/>
</dbReference>
<dbReference type="Proteomes" id="UP000324298">
    <property type="component" value="Unassembled WGS sequence"/>
</dbReference>
<reference evidence="3 4" key="1">
    <citation type="submission" date="2019-04" db="EMBL/GenBank/DDBJ databases">
        <title>Geobacter ruber sp. nov., ferric-reducing bacteria isolated from paddy soil.</title>
        <authorList>
            <person name="Xu Z."/>
            <person name="Masuda Y."/>
            <person name="Itoh H."/>
            <person name="Senoo K."/>
        </authorList>
    </citation>
    <scope>NUCLEOTIDE SEQUENCE [LARGE SCALE GENOMIC DNA]</scope>
    <source>
        <strain evidence="3 4">Red88</strain>
    </source>
</reference>
<dbReference type="Gene3D" id="3.40.30.10">
    <property type="entry name" value="Glutaredoxin"/>
    <property type="match status" value="1"/>
</dbReference>
<dbReference type="InterPro" id="IPR051470">
    <property type="entry name" value="Thiol:disulfide_interchange"/>
</dbReference>
<accession>A0A5A9XIH8</accession>
<evidence type="ECO:0000256" key="1">
    <source>
        <dbReference type="SAM" id="SignalP"/>
    </source>
</evidence>
<dbReference type="OrthoDB" id="9800545at2"/>
<dbReference type="PANTHER" id="PTHR35272">
    <property type="entry name" value="THIOL:DISULFIDE INTERCHANGE PROTEIN DSBC-RELATED"/>
    <property type="match status" value="1"/>
</dbReference>
<protein>
    <submittedName>
        <fullName evidence="3">Protein-disulfide isomerase</fullName>
    </submittedName>
</protein>
<feature type="signal peptide" evidence="1">
    <location>
        <begin position="1"/>
        <end position="30"/>
    </location>
</feature>
<dbReference type="AlphaFoldDB" id="A0A5A9XIH8"/>
<comment type="caution">
    <text evidence="3">The sequence shown here is derived from an EMBL/GenBank/DDBJ whole genome shotgun (WGS) entry which is preliminary data.</text>
</comment>
<dbReference type="InterPro" id="IPR036249">
    <property type="entry name" value="Thioredoxin-like_sf"/>
</dbReference>
<keyword evidence="4" id="KW-1185">Reference proteome</keyword>
<organism evidence="3 4">
    <name type="scientific">Oryzomonas rubra</name>
    <dbReference type="NCBI Taxonomy" id="2509454"/>
    <lineage>
        <taxon>Bacteria</taxon>
        <taxon>Pseudomonadati</taxon>
        <taxon>Thermodesulfobacteriota</taxon>
        <taxon>Desulfuromonadia</taxon>
        <taxon>Geobacterales</taxon>
        <taxon>Geobacteraceae</taxon>
        <taxon>Oryzomonas</taxon>
    </lineage>
</organism>
<keyword evidence="3" id="KW-0413">Isomerase</keyword>
<name>A0A5A9XIH8_9BACT</name>
<feature type="domain" description="Thioredoxin-like fold" evidence="2">
    <location>
        <begin position="42"/>
        <end position="149"/>
    </location>
</feature>
<proteinExistence type="predicted"/>
<feature type="chain" id="PRO_5023037290" evidence="1">
    <location>
        <begin position="31"/>
        <end position="167"/>
    </location>
</feature>
<dbReference type="SUPFAM" id="SSF52833">
    <property type="entry name" value="Thioredoxin-like"/>
    <property type="match status" value="1"/>
</dbReference>
<evidence type="ECO:0000313" key="4">
    <source>
        <dbReference type="Proteomes" id="UP000324298"/>
    </source>
</evidence>
<dbReference type="InterPro" id="IPR012336">
    <property type="entry name" value="Thioredoxin-like_fold"/>
</dbReference>
<dbReference type="PANTHER" id="PTHR35272:SF3">
    <property type="entry name" value="THIOL:DISULFIDE INTERCHANGE PROTEIN DSBC"/>
    <property type="match status" value="1"/>
</dbReference>